<evidence type="ECO:0000256" key="3">
    <source>
        <dbReference type="ARBA" id="ARBA00022737"/>
    </source>
</evidence>
<name>A0ABQ5JDA0_9ASTR</name>
<dbReference type="InterPro" id="IPR051222">
    <property type="entry name" value="PPR/CCM1_RNA-binding"/>
</dbReference>
<dbReference type="PROSITE" id="PS50011">
    <property type="entry name" value="PROTEIN_KINASE_DOM"/>
    <property type="match status" value="1"/>
</dbReference>
<feature type="domain" description="Protein kinase" evidence="9">
    <location>
        <begin position="161"/>
        <end position="441"/>
    </location>
</feature>
<dbReference type="InterPro" id="IPR017441">
    <property type="entry name" value="Protein_kinase_ATP_BS"/>
</dbReference>
<feature type="repeat" description="PPR" evidence="7">
    <location>
        <begin position="744"/>
        <end position="778"/>
    </location>
</feature>
<keyword evidence="1" id="KW-0723">Serine/threonine-protein kinase</keyword>
<dbReference type="PANTHER" id="PTHR47942:SF16">
    <property type="entry name" value="PENTATRICOPEPTIDE REPEAT DOMAIN CONTAINING PROTEIN-RELATED"/>
    <property type="match status" value="1"/>
</dbReference>
<feature type="repeat" description="PPR" evidence="7">
    <location>
        <begin position="884"/>
        <end position="918"/>
    </location>
</feature>
<dbReference type="PROSITE" id="PS00107">
    <property type="entry name" value="PROTEIN_KINASE_ATP"/>
    <property type="match status" value="1"/>
</dbReference>
<organism evidence="10 11">
    <name type="scientific">Tanacetum coccineum</name>
    <dbReference type="NCBI Taxonomy" id="301880"/>
    <lineage>
        <taxon>Eukaryota</taxon>
        <taxon>Viridiplantae</taxon>
        <taxon>Streptophyta</taxon>
        <taxon>Embryophyta</taxon>
        <taxon>Tracheophyta</taxon>
        <taxon>Spermatophyta</taxon>
        <taxon>Magnoliopsida</taxon>
        <taxon>eudicotyledons</taxon>
        <taxon>Gunneridae</taxon>
        <taxon>Pentapetalae</taxon>
        <taxon>asterids</taxon>
        <taxon>campanulids</taxon>
        <taxon>Asterales</taxon>
        <taxon>Asteraceae</taxon>
        <taxon>Asteroideae</taxon>
        <taxon>Anthemideae</taxon>
        <taxon>Anthemidinae</taxon>
        <taxon>Tanacetum</taxon>
    </lineage>
</organism>
<feature type="repeat" description="PPR" evidence="7">
    <location>
        <begin position="1094"/>
        <end position="1128"/>
    </location>
</feature>
<evidence type="ECO:0000313" key="11">
    <source>
        <dbReference type="Proteomes" id="UP001151760"/>
    </source>
</evidence>
<dbReference type="InterPro" id="IPR008271">
    <property type="entry name" value="Ser/Thr_kinase_AS"/>
</dbReference>
<evidence type="ECO:0000256" key="5">
    <source>
        <dbReference type="ARBA" id="ARBA00022777"/>
    </source>
</evidence>
<evidence type="ECO:0000259" key="9">
    <source>
        <dbReference type="PROSITE" id="PS50011"/>
    </source>
</evidence>
<evidence type="ECO:0000256" key="2">
    <source>
        <dbReference type="ARBA" id="ARBA00022679"/>
    </source>
</evidence>
<reference evidence="10" key="2">
    <citation type="submission" date="2022-01" db="EMBL/GenBank/DDBJ databases">
        <authorList>
            <person name="Yamashiro T."/>
            <person name="Shiraishi A."/>
            <person name="Satake H."/>
            <person name="Nakayama K."/>
        </authorList>
    </citation>
    <scope>NUCLEOTIDE SEQUENCE</scope>
</reference>
<dbReference type="NCBIfam" id="TIGR00756">
    <property type="entry name" value="PPR"/>
    <property type="match status" value="16"/>
</dbReference>
<dbReference type="PANTHER" id="PTHR47942">
    <property type="entry name" value="TETRATRICOPEPTIDE REPEAT (TPR)-LIKE SUPERFAMILY PROTEIN-RELATED"/>
    <property type="match status" value="1"/>
</dbReference>
<feature type="repeat" description="PPR" evidence="7">
    <location>
        <begin position="779"/>
        <end position="813"/>
    </location>
</feature>
<dbReference type="PROSITE" id="PS51375">
    <property type="entry name" value="PPR"/>
    <property type="match status" value="16"/>
</dbReference>
<evidence type="ECO:0000256" key="6">
    <source>
        <dbReference type="ARBA" id="ARBA00022840"/>
    </source>
</evidence>
<dbReference type="CDD" id="cd14066">
    <property type="entry name" value="STKc_IRAK"/>
    <property type="match status" value="1"/>
</dbReference>
<keyword evidence="11" id="KW-1185">Reference proteome</keyword>
<protein>
    <submittedName>
        <fullName evidence="10">Pentatricopeptide repeat-containing protein</fullName>
    </submittedName>
</protein>
<comment type="caution">
    <text evidence="10">The sequence shown here is derived from an EMBL/GenBank/DDBJ whole genome shotgun (WGS) entry which is preliminary data.</text>
</comment>
<dbReference type="SUPFAM" id="SSF56112">
    <property type="entry name" value="Protein kinase-like (PK-like)"/>
    <property type="match status" value="1"/>
</dbReference>
<feature type="repeat" description="PPR" evidence="7">
    <location>
        <begin position="814"/>
        <end position="848"/>
    </location>
</feature>
<dbReference type="Gene3D" id="3.30.200.20">
    <property type="entry name" value="Phosphorylase Kinase, domain 1"/>
    <property type="match status" value="1"/>
</dbReference>
<accession>A0ABQ5JDA0</accession>
<dbReference type="Pfam" id="PF07714">
    <property type="entry name" value="PK_Tyr_Ser-Thr"/>
    <property type="match status" value="1"/>
</dbReference>
<evidence type="ECO:0000313" key="10">
    <source>
        <dbReference type="EMBL" id="GJU10526.1"/>
    </source>
</evidence>
<dbReference type="InterPro" id="IPR002885">
    <property type="entry name" value="PPR_rpt"/>
</dbReference>
<feature type="repeat" description="PPR" evidence="7">
    <location>
        <begin position="989"/>
        <end position="1023"/>
    </location>
</feature>
<keyword evidence="6 8" id="KW-0067">ATP-binding</keyword>
<feature type="repeat" description="PPR" evidence="7">
    <location>
        <begin position="849"/>
        <end position="883"/>
    </location>
</feature>
<dbReference type="Gene3D" id="1.10.510.10">
    <property type="entry name" value="Transferase(Phosphotransferase) domain 1"/>
    <property type="match status" value="1"/>
</dbReference>
<evidence type="ECO:0000256" key="8">
    <source>
        <dbReference type="PROSITE-ProRule" id="PRU10141"/>
    </source>
</evidence>
<keyword evidence="5" id="KW-0418">Kinase</keyword>
<dbReference type="Pfam" id="PF13041">
    <property type="entry name" value="PPR_2"/>
    <property type="match status" value="8"/>
</dbReference>
<feature type="repeat" description="PPR" evidence="7">
    <location>
        <begin position="639"/>
        <end position="673"/>
    </location>
</feature>
<feature type="binding site" evidence="8">
    <location>
        <position position="196"/>
    </location>
    <ligand>
        <name>ATP</name>
        <dbReference type="ChEBI" id="CHEBI:30616"/>
    </ligand>
</feature>
<evidence type="ECO:0000256" key="7">
    <source>
        <dbReference type="PROSITE-ProRule" id="PRU00708"/>
    </source>
</evidence>
<feature type="repeat" description="PPR" evidence="7">
    <location>
        <begin position="919"/>
        <end position="953"/>
    </location>
</feature>
<feature type="repeat" description="PPR" evidence="7">
    <location>
        <begin position="954"/>
        <end position="988"/>
    </location>
</feature>
<sequence length="1185" mass="132847">MLHICSYDPLALVDGSTPVKDNIGLLETRFDEEAVFVFVFPEDVTGSVNLTLLSLFFGVTTTNLSLELLMLGQDSSKSWQPFIANCCSVEDHAVFDNFSRCRTPRSDSSKSVTPSPSFRHLSFSGISQSSSIRMHEDIAHAFGPDLFDFKLSELRAITQNFSSNFLLGEGGFGTVHKGYVDDNMRSGLKEQAVAVKLLDIEGLQGHREWLAEVIFLGQLRHPNLVKLIGYCCEDEERLLVYEFMPRGSLENHLLRRISVCLPWGNRLKIAIGAAKGLAFLHGAESPVIYRDFKTSNILLDSDFNAKLSDFGLATMGPEGSNTHVTTRVMGTYGYAAPEYVNTGHLTTKSDIYSYGVVLLELLTGKRAMDKSRPKSEHYLVDWVKPYLTSTRRLRYIIDPRLSGQYSVRGTREMALLALGCVSLNPKDRPKMTEIIHILEALQDLKDMAISCGQWPVTSQKNARNAVFNPKGRREMNGGRTLLLIQLIDNKLPVLVVNDGTYDPKMKHVEIAKGFMEIYFAANLGDGVNGANGVRLFDMLVHVYCTQFKSFGLDHACDVVRVISEKGVFPSLNTCNFLMSGLVKVGRFRKSYELFDVLRKGVEPDVYLFTNAINGLCKDGKVKEGMGVLLEMEKSGVLPNVVTYNNVIHGFCKVGDLDEAFRVKDKMVEKGVSPSVVTYSVLINGLLKIEKYNEAGRVLSEMTDNWFVPNEVVYNTLINGYCKIGDMKKALDVRDDMLAKGLNPNSVTYNTLVKGFSYTNQMTEAEKLLEEMVSANLTINAGSFTSVIHWLCKCSKMDSALRFVNEMLLRNFRPNDSLMTILVSGLCKQGKHLEAVDFWFRLLEKRFFPNIVTSNALIHGLCESGNIVEAIKILKEMIRRGFCLDRITYNTLISWHCKEARFEEGLQLSEEMVKQGILPDTLTYTSLINGLCKKGKMEDAIMFLEKCKVQGLTPDVYTYGVIIEGFCKNDEIQKGKELFNELVNKNMEVNSFIYNTLIRAYSKNGDITEAVKLFNEMKSKGIQLSSVTYSSLIYGYSNNGYFDDAKRLINEMRDDGLSPNVVCYTALISGYCKMGQMDKVVTTLEEMSSYDVHPNKITYTVMIDGYCKLGQTELAVKLLGEMEQKGVVPDVVTYNALADGFSKEGKIEEAFRLFNDMSRRGVDLDEITYTSLVHGCSLKSAVKEQE</sequence>
<feature type="repeat" description="PPR" evidence="7">
    <location>
        <begin position="1059"/>
        <end position="1093"/>
    </location>
</feature>
<dbReference type="EMBL" id="BQNB010021834">
    <property type="protein sequence ID" value="GJU10526.1"/>
    <property type="molecule type" value="Genomic_DNA"/>
</dbReference>
<dbReference type="SUPFAM" id="SSF81901">
    <property type="entry name" value="HCP-like"/>
    <property type="match status" value="1"/>
</dbReference>
<dbReference type="InterPro" id="IPR000719">
    <property type="entry name" value="Prot_kinase_dom"/>
</dbReference>
<evidence type="ECO:0000256" key="1">
    <source>
        <dbReference type="ARBA" id="ARBA00022527"/>
    </source>
</evidence>
<feature type="repeat" description="PPR" evidence="7">
    <location>
        <begin position="674"/>
        <end position="708"/>
    </location>
</feature>
<dbReference type="InterPro" id="IPR001245">
    <property type="entry name" value="Ser-Thr/Tyr_kinase_cat_dom"/>
</dbReference>
<keyword evidence="3" id="KW-0677">Repeat</keyword>
<dbReference type="InterPro" id="IPR011990">
    <property type="entry name" value="TPR-like_helical_dom_sf"/>
</dbReference>
<dbReference type="Proteomes" id="UP001151760">
    <property type="component" value="Unassembled WGS sequence"/>
</dbReference>
<reference evidence="10" key="1">
    <citation type="journal article" date="2022" name="Int. J. Mol. Sci.">
        <title>Draft Genome of Tanacetum Coccineum: Genomic Comparison of Closely Related Tanacetum-Family Plants.</title>
        <authorList>
            <person name="Yamashiro T."/>
            <person name="Shiraishi A."/>
            <person name="Nakayama K."/>
            <person name="Satake H."/>
        </authorList>
    </citation>
    <scope>NUCLEOTIDE SEQUENCE</scope>
</reference>
<feature type="repeat" description="PPR" evidence="7">
    <location>
        <begin position="604"/>
        <end position="638"/>
    </location>
</feature>
<gene>
    <name evidence="10" type="ORF">Tco_1132922</name>
</gene>
<feature type="repeat" description="PPR" evidence="7">
    <location>
        <begin position="1024"/>
        <end position="1058"/>
    </location>
</feature>
<keyword evidence="4 8" id="KW-0547">Nucleotide-binding</keyword>
<evidence type="ECO:0000256" key="4">
    <source>
        <dbReference type="ARBA" id="ARBA00022741"/>
    </source>
</evidence>
<feature type="repeat" description="PPR" evidence="7">
    <location>
        <begin position="709"/>
        <end position="743"/>
    </location>
</feature>
<keyword evidence="2" id="KW-0808">Transferase</keyword>
<dbReference type="PROSITE" id="PS00108">
    <property type="entry name" value="PROTEIN_KINASE_ST"/>
    <property type="match status" value="1"/>
</dbReference>
<dbReference type="InterPro" id="IPR011009">
    <property type="entry name" value="Kinase-like_dom_sf"/>
</dbReference>
<proteinExistence type="predicted"/>
<feature type="repeat" description="PPR" evidence="7">
    <location>
        <begin position="1129"/>
        <end position="1163"/>
    </location>
</feature>
<dbReference type="Gene3D" id="1.25.40.10">
    <property type="entry name" value="Tetratricopeptide repeat domain"/>
    <property type="match status" value="9"/>
</dbReference>
<dbReference type="Pfam" id="PF12854">
    <property type="entry name" value="PPR_1"/>
    <property type="match status" value="2"/>
</dbReference>